<evidence type="ECO:0000313" key="1">
    <source>
        <dbReference type="EMBL" id="KAJ7543237.1"/>
    </source>
</evidence>
<organism evidence="1 2">
    <name type="scientific">Diphasiastrum complanatum</name>
    <name type="common">Issler's clubmoss</name>
    <name type="synonym">Lycopodium complanatum</name>
    <dbReference type="NCBI Taxonomy" id="34168"/>
    <lineage>
        <taxon>Eukaryota</taxon>
        <taxon>Viridiplantae</taxon>
        <taxon>Streptophyta</taxon>
        <taxon>Embryophyta</taxon>
        <taxon>Tracheophyta</taxon>
        <taxon>Lycopodiopsida</taxon>
        <taxon>Lycopodiales</taxon>
        <taxon>Lycopodiaceae</taxon>
        <taxon>Lycopodioideae</taxon>
        <taxon>Diphasiastrum</taxon>
    </lineage>
</organism>
<accession>A0ACC2CML3</accession>
<comment type="caution">
    <text evidence="1">The sequence shown here is derived from an EMBL/GenBank/DDBJ whole genome shotgun (WGS) entry which is preliminary data.</text>
</comment>
<reference evidence="2" key="1">
    <citation type="journal article" date="2024" name="Proc. Natl. Acad. Sci. U.S.A.">
        <title>Extraordinary preservation of gene collinearity over three hundred million years revealed in homosporous lycophytes.</title>
        <authorList>
            <person name="Li C."/>
            <person name="Wickell D."/>
            <person name="Kuo L.Y."/>
            <person name="Chen X."/>
            <person name="Nie B."/>
            <person name="Liao X."/>
            <person name="Peng D."/>
            <person name="Ji J."/>
            <person name="Jenkins J."/>
            <person name="Williams M."/>
            <person name="Shu S."/>
            <person name="Plott C."/>
            <person name="Barry K."/>
            <person name="Rajasekar S."/>
            <person name="Grimwood J."/>
            <person name="Han X."/>
            <person name="Sun S."/>
            <person name="Hou Z."/>
            <person name="He W."/>
            <person name="Dai G."/>
            <person name="Sun C."/>
            <person name="Schmutz J."/>
            <person name="Leebens-Mack J.H."/>
            <person name="Li F.W."/>
            <person name="Wang L."/>
        </authorList>
    </citation>
    <scope>NUCLEOTIDE SEQUENCE [LARGE SCALE GENOMIC DNA]</scope>
    <source>
        <strain evidence="2">cv. PW_Plant_1</strain>
    </source>
</reference>
<dbReference type="EMBL" id="CM055100">
    <property type="protein sequence ID" value="KAJ7543237.1"/>
    <property type="molecule type" value="Genomic_DNA"/>
</dbReference>
<dbReference type="Proteomes" id="UP001162992">
    <property type="component" value="Chromosome 9"/>
</dbReference>
<protein>
    <submittedName>
        <fullName evidence="1">Uncharacterized protein</fullName>
    </submittedName>
</protein>
<keyword evidence="2" id="KW-1185">Reference proteome</keyword>
<gene>
    <name evidence="1" type="ORF">O6H91_09G030500</name>
</gene>
<evidence type="ECO:0000313" key="2">
    <source>
        <dbReference type="Proteomes" id="UP001162992"/>
    </source>
</evidence>
<proteinExistence type="predicted"/>
<sequence>MAFLCSSSRSPSPLALCSSSVGSAIAFAADQERIHPCVEYHGKSSLSFISQPCRVGVAAFQALEAEDRNSGAGAAVYQSFMHSTFGRRDWIERAGIRARRFRAHATQTVDAGQSEQTECSTAFLQDGRKRRKRVFLVDVHPLCYEGSKPSARAFVEWIRLLLSQVTHEDPVIAVMDGEKGNMRRRSILPSYKAKRNKYTPFPVIGGSGYGSGYGGEDVDLRQAFPCIRAFFHLCNIPVVKVEDAEADDVVASLTYLATKKGLDVVIASPDMDFKQLLAENVQLVLPVQELHRWSFYTLQLYITQHRCHPSMELGIRCLLGDRTDCVPGLSELAPGFGHKTALKLMRKHGSLEALLEAAAVRTVGKAYVQDALTKYAPVLYRNSQVLSLQRDIKVAFEEKWCLERDAANDTVAIATLEQQFQKLQQSNYHGSYQH</sequence>
<name>A0ACC2CML3_DIPCM</name>